<comment type="caution">
    <text evidence="1">The sequence shown here is derived from an EMBL/GenBank/DDBJ whole genome shotgun (WGS) entry which is preliminary data.</text>
</comment>
<organism evidence="1 2">
    <name type="scientific">candidate division WWE3 bacterium CG08_land_8_20_14_0_20_43_13</name>
    <dbReference type="NCBI Taxonomy" id="1975087"/>
    <lineage>
        <taxon>Bacteria</taxon>
        <taxon>Katanobacteria</taxon>
    </lineage>
</organism>
<dbReference type="EMBL" id="PEYW01000006">
    <property type="protein sequence ID" value="PIS21080.1"/>
    <property type="molecule type" value="Genomic_DNA"/>
</dbReference>
<evidence type="ECO:0000313" key="2">
    <source>
        <dbReference type="Proteomes" id="UP000231414"/>
    </source>
</evidence>
<evidence type="ECO:0000313" key="1">
    <source>
        <dbReference type="EMBL" id="PIS21080.1"/>
    </source>
</evidence>
<dbReference type="InterPro" id="IPR045584">
    <property type="entry name" value="Pilin-like"/>
</dbReference>
<proteinExistence type="predicted"/>
<protein>
    <recommendedName>
        <fullName evidence="3">General secretion pathway GspH domain-containing protein</fullName>
    </recommendedName>
</protein>
<dbReference type="Pfam" id="PF07963">
    <property type="entry name" value="N_methyl"/>
    <property type="match status" value="1"/>
</dbReference>
<gene>
    <name evidence="1" type="ORF">COT52_00430</name>
</gene>
<reference evidence="2" key="1">
    <citation type="submission" date="2017-09" db="EMBL/GenBank/DDBJ databases">
        <title>Depth-based differentiation of microbial function through sediment-hosted aquifers and enrichment of novel symbionts in the deep terrestrial subsurface.</title>
        <authorList>
            <person name="Probst A.J."/>
            <person name="Ladd B."/>
            <person name="Jarett J.K."/>
            <person name="Geller-Mcgrath D.E."/>
            <person name="Sieber C.M.K."/>
            <person name="Emerson J.B."/>
            <person name="Anantharaman K."/>
            <person name="Thomas B.C."/>
            <person name="Malmstrom R."/>
            <person name="Stieglmeier M."/>
            <person name="Klingl A."/>
            <person name="Woyke T."/>
            <person name="Ryan C.M."/>
            <person name="Banfield J.F."/>
        </authorList>
    </citation>
    <scope>NUCLEOTIDE SEQUENCE [LARGE SCALE GENOMIC DNA]</scope>
</reference>
<dbReference type="PROSITE" id="PS00409">
    <property type="entry name" value="PROKAR_NTER_METHYL"/>
    <property type="match status" value="1"/>
</dbReference>
<dbReference type="SUPFAM" id="SSF54523">
    <property type="entry name" value="Pili subunits"/>
    <property type="match status" value="1"/>
</dbReference>
<sequence>MPCSNRGFTLVELLIAIAVGMVLAAAGIPSLNSYLRRQTLIQAAENLKSDLRRVQTMAIGGSKSTPTATQSSCWGVRTGGTCPANNYCMASYGIASPCAVADYSLYKQVKLGDSRVGVSAGEVVFQRLTGFVSSAVTFTLSLSGSTCTITVDVSATGSVAVGSLTGSC</sequence>
<dbReference type="AlphaFoldDB" id="A0A2H0X820"/>
<dbReference type="Proteomes" id="UP000231414">
    <property type="component" value="Unassembled WGS sequence"/>
</dbReference>
<dbReference type="NCBIfam" id="TIGR02532">
    <property type="entry name" value="IV_pilin_GFxxxE"/>
    <property type="match status" value="1"/>
</dbReference>
<dbReference type="Gene3D" id="3.30.700.10">
    <property type="entry name" value="Glycoprotein, Type 4 Pilin"/>
    <property type="match status" value="1"/>
</dbReference>
<dbReference type="InterPro" id="IPR012902">
    <property type="entry name" value="N_methyl_site"/>
</dbReference>
<accession>A0A2H0X820</accession>
<name>A0A2H0X820_UNCKA</name>
<evidence type="ECO:0008006" key="3">
    <source>
        <dbReference type="Google" id="ProtNLM"/>
    </source>
</evidence>